<evidence type="ECO:0000256" key="10">
    <source>
        <dbReference type="HAMAP-Rule" id="MF_01898"/>
    </source>
</evidence>
<dbReference type="SUPFAM" id="SSF54211">
    <property type="entry name" value="Ribosomal protein S5 domain 2-like"/>
    <property type="match status" value="1"/>
</dbReference>
<dbReference type="GO" id="GO:0046872">
    <property type="term" value="F:metal ion binding"/>
    <property type="evidence" value="ECO:0007669"/>
    <property type="project" value="UniProtKB-KW"/>
</dbReference>
<keyword evidence="7 10" id="KW-0799">Topoisomerase</keyword>
<keyword evidence="9 10" id="KW-0413">Isomerase</keyword>
<dbReference type="InterPro" id="IPR014721">
    <property type="entry name" value="Ribsml_uS5_D2-typ_fold_subgr"/>
</dbReference>
<dbReference type="InterPro" id="IPR034160">
    <property type="entry name" value="TOPRIM_GyrB"/>
</dbReference>
<name>A0A2S7L1U3_9FLAO</name>
<dbReference type="Gene3D" id="3.30.230.10">
    <property type="match status" value="1"/>
</dbReference>
<feature type="domain" description="Toprim" evidence="11">
    <location>
        <begin position="438"/>
        <end position="557"/>
    </location>
</feature>
<organism evidence="12 13">
    <name type="scientific">Polaribacter filamentus</name>
    <dbReference type="NCBI Taxonomy" id="53483"/>
    <lineage>
        <taxon>Bacteria</taxon>
        <taxon>Pseudomonadati</taxon>
        <taxon>Bacteroidota</taxon>
        <taxon>Flavobacteriia</taxon>
        <taxon>Flavobacteriales</taxon>
        <taxon>Flavobacteriaceae</taxon>
    </lineage>
</organism>
<dbReference type="SMART" id="SM00387">
    <property type="entry name" value="HATPase_c"/>
    <property type="match status" value="1"/>
</dbReference>
<evidence type="ECO:0000256" key="7">
    <source>
        <dbReference type="ARBA" id="ARBA00023029"/>
    </source>
</evidence>
<keyword evidence="8" id="KW-0238">DNA-binding</keyword>
<dbReference type="InterPro" id="IPR011557">
    <property type="entry name" value="GyrB"/>
</dbReference>
<dbReference type="PROSITE" id="PS00177">
    <property type="entry name" value="TOPOISOMERASE_II"/>
    <property type="match status" value="1"/>
</dbReference>
<dbReference type="Gene3D" id="3.30.565.10">
    <property type="entry name" value="Histidine kinase-like ATPase, C-terminal domain"/>
    <property type="match status" value="1"/>
</dbReference>
<evidence type="ECO:0000256" key="9">
    <source>
        <dbReference type="ARBA" id="ARBA00023235"/>
    </source>
</evidence>
<dbReference type="Pfam" id="PF00204">
    <property type="entry name" value="DNA_gyraseB"/>
    <property type="match status" value="1"/>
</dbReference>
<dbReference type="GO" id="GO:0005737">
    <property type="term" value="C:cytoplasm"/>
    <property type="evidence" value="ECO:0007669"/>
    <property type="project" value="UniProtKB-SubCell"/>
</dbReference>
<dbReference type="InterPro" id="IPR013506">
    <property type="entry name" value="Topo_IIA_bsu_dom2"/>
</dbReference>
<dbReference type="GO" id="GO:0005524">
    <property type="term" value="F:ATP binding"/>
    <property type="evidence" value="ECO:0007669"/>
    <property type="project" value="UniProtKB-UniRule"/>
</dbReference>
<dbReference type="NCBIfam" id="TIGR01059">
    <property type="entry name" value="gyrB"/>
    <property type="match status" value="1"/>
</dbReference>
<dbReference type="FunFam" id="3.30.565.10:FF:000002">
    <property type="entry name" value="DNA gyrase subunit B"/>
    <property type="match status" value="1"/>
</dbReference>
<dbReference type="GO" id="GO:0034335">
    <property type="term" value="F:DNA negative supercoiling activity"/>
    <property type="evidence" value="ECO:0007669"/>
    <property type="project" value="UniProtKB-ARBA"/>
</dbReference>
<sequence>MNLKKLTSHFYNERRKKHSYDASSIQALEGMEHVRMRPSMYIGDVGVRGLHHLVYEVVDNSIDEAMGGYCDTINVTINEDNSVTTRDNGRGIPVGIHEKEGVSALQVVMTKIGAGGKFDKDSYKVSGGLHGVGVSCVNALSEHLTATVHKDGKLWQQEYSKGKALYPVKTIGETDFNGTVVTFLPDKSIFTQTTEFNYDTLASRMRELSYLNKGITITLTDKRETDDEGNFPTEVFHSTEGLPEFIRYLDSTREQLTSTIISMEGEKNGIPVEVAMVYNTSYAENLHSYVNNINTHEGGTHLAGFRRGLTSTLKKYADDSGLLKNVKFEIAGDDFREGLTAIISVKVQEPQFEGQTKTKLGNRDVTSAVSQAVSEMLTDYLEENPNDAKIIVQKVILAATARHAARKAREMVQRKTVMSIGGLPGKLSDCSETDPAQCEIFLVEGDSAGGTAKQGRDRNFQAILPLRGKILNVEKAMQHKVFENEEIKNMFTALGVSIGTEEDPRALNLSKVRYHKVVIMCDADVDGSHIATLILTFFFRYMREMVEQGYIYIATPPLYLVKKGQKREYAWDDHQRDVLVHQMGGSASIQRYKGLGEMNADQLWDTTMNPEFRTLRKVVIDSATEADRVFSMLMGDEVPPRRAFIEKNAKYAKIDI</sequence>
<dbReference type="Proteomes" id="UP000239522">
    <property type="component" value="Unassembled WGS sequence"/>
</dbReference>
<proteinExistence type="inferred from homology"/>
<dbReference type="SUPFAM" id="SSF55874">
    <property type="entry name" value="ATPase domain of HSP90 chaperone/DNA topoisomerase II/histidine kinase"/>
    <property type="match status" value="1"/>
</dbReference>
<dbReference type="FunFam" id="3.40.50.670:FF:000002">
    <property type="entry name" value="DNA gyrase subunit B"/>
    <property type="match status" value="1"/>
</dbReference>
<dbReference type="InterPro" id="IPR006171">
    <property type="entry name" value="TOPRIM_dom"/>
</dbReference>
<dbReference type="Pfam" id="PF01751">
    <property type="entry name" value="Toprim"/>
    <property type="match status" value="1"/>
</dbReference>
<dbReference type="EMBL" id="MQUA01000013">
    <property type="protein sequence ID" value="PQB08693.1"/>
    <property type="molecule type" value="Genomic_DNA"/>
</dbReference>
<dbReference type="NCBIfam" id="NF011501">
    <property type="entry name" value="PRK14939.1"/>
    <property type="match status" value="1"/>
</dbReference>
<evidence type="ECO:0000256" key="4">
    <source>
        <dbReference type="ARBA" id="ARBA00022741"/>
    </source>
</evidence>
<keyword evidence="6 10" id="KW-0460">Magnesium</keyword>
<evidence type="ECO:0000256" key="1">
    <source>
        <dbReference type="ARBA" id="ARBA00000185"/>
    </source>
</evidence>
<feature type="site" description="Interaction with DNA" evidence="10">
    <location>
        <position position="469"/>
    </location>
</feature>
<dbReference type="InterPro" id="IPR013760">
    <property type="entry name" value="Topo_IIA-like_dom_sf"/>
</dbReference>
<reference evidence="12 13" key="1">
    <citation type="submission" date="2016-11" db="EMBL/GenBank/DDBJ databases">
        <title>Trade-off between light-utilization and light-protection in marine flavobacteria.</title>
        <authorList>
            <person name="Kumagai Y."/>
        </authorList>
    </citation>
    <scope>NUCLEOTIDE SEQUENCE [LARGE SCALE GENOMIC DNA]</scope>
    <source>
        <strain evidence="12 13">ATCC 700397</strain>
    </source>
</reference>
<evidence type="ECO:0000256" key="3">
    <source>
        <dbReference type="ARBA" id="ARBA00022723"/>
    </source>
</evidence>
<dbReference type="PRINTS" id="PR01159">
    <property type="entry name" value="DNAGYRASEB"/>
</dbReference>
<dbReference type="PRINTS" id="PR00418">
    <property type="entry name" value="TPI2FAMILY"/>
</dbReference>
<dbReference type="SMART" id="SM00433">
    <property type="entry name" value="TOP2c"/>
    <property type="match status" value="1"/>
</dbReference>
<keyword evidence="3 10" id="KW-0479">Metal-binding</keyword>
<dbReference type="RefSeq" id="WP_104810865.1">
    <property type="nucleotide sequence ID" value="NZ_MQUA01000013.1"/>
</dbReference>
<dbReference type="CDD" id="cd16928">
    <property type="entry name" value="HATPase_GyrB-like"/>
    <property type="match status" value="1"/>
</dbReference>
<dbReference type="GO" id="GO:0006261">
    <property type="term" value="P:DNA-templated DNA replication"/>
    <property type="evidence" value="ECO:0007669"/>
    <property type="project" value="UniProtKB-UniRule"/>
</dbReference>
<keyword evidence="13" id="KW-1185">Reference proteome</keyword>
<dbReference type="InterPro" id="IPR018522">
    <property type="entry name" value="TopoIIA_CS"/>
</dbReference>
<evidence type="ECO:0000256" key="8">
    <source>
        <dbReference type="ARBA" id="ARBA00023125"/>
    </source>
</evidence>
<accession>A0A2S7L1U3</accession>
<dbReference type="EC" id="5.6.2.2" evidence="10"/>
<comment type="function">
    <text evidence="10">A type II topoisomerase that negatively supercoils closed circular double-stranded (ds) DNA in an ATP-dependent manner to modulate DNA topology and maintain chromosomes in an underwound state. Negative supercoiling favors strand separation, and DNA replication, transcription, recombination and repair, all of which involve strand separation. Also able to catalyze the interconversion of other topological isomers of dsDNA rings, including catenanes and knotted rings. Type II topoisomerases break and join 2 DNA strands simultaneously in an ATP-dependent manner.</text>
</comment>
<evidence type="ECO:0000256" key="5">
    <source>
        <dbReference type="ARBA" id="ARBA00022840"/>
    </source>
</evidence>
<feature type="binding site" evidence="10">
    <location>
        <position position="522"/>
    </location>
    <ligand>
        <name>Mg(2+)</name>
        <dbReference type="ChEBI" id="CHEBI:18420"/>
        <label>2</label>
    </ligand>
</feature>
<comment type="subunit">
    <text evidence="10">Heterotetramer, composed of two GyrA and two GyrB chains. In the heterotetramer, GyrA contains the active site tyrosine that forms a transient covalent intermediate with DNA, while GyrB binds cofactors and catalyzes ATP hydrolysis.</text>
</comment>
<evidence type="ECO:0000313" key="13">
    <source>
        <dbReference type="Proteomes" id="UP000239522"/>
    </source>
</evidence>
<evidence type="ECO:0000256" key="2">
    <source>
        <dbReference type="ARBA" id="ARBA00010708"/>
    </source>
</evidence>
<dbReference type="GO" id="GO:0006265">
    <property type="term" value="P:DNA topological change"/>
    <property type="evidence" value="ECO:0007669"/>
    <property type="project" value="UniProtKB-UniRule"/>
</dbReference>
<keyword evidence="5 10" id="KW-0067">ATP-binding</keyword>
<dbReference type="PROSITE" id="PS50880">
    <property type="entry name" value="TOPRIM"/>
    <property type="match status" value="1"/>
</dbReference>
<comment type="subcellular location">
    <subcellularLocation>
        <location evidence="10">Cytoplasm</location>
    </subcellularLocation>
</comment>
<comment type="cofactor">
    <cofactor evidence="10">
        <name>Mg(2+)</name>
        <dbReference type="ChEBI" id="CHEBI:18420"/>
    </cofactor>
    <cofactor evidence="10">
        <name>Mn(2+)</name>
        <dbReference type="ChEBI" id="CHEBI:29035"/>
    </cofactor>
    <cofactor evidence="10">
        <name>Ca(2+)</name>
        <dbReference type="ChEBI" id="CHEBI:29108"/>
    </cofactor>
    <text evidence="10">Binds two Mg(2+) per subunit. The magnesium ions form salt bridges with both the protein and the DNA. Can also accept other divalent metal cations, such as Mn(2+) or Ca(2+).</text>
</comment>
<dbReference type="GO" id="GO:0003677">
    <property type="term" value="F:DNA binding"/>
    <property type="evidence" value="ECO:0007669"/>
    <property type="project" value="UniProtKB-KW"/>
</dbReference>
<dbReference type="OrthoDB" id="9802808at2"/>
<dbReference type="PANTHER" id="PTHR45866:SF1">
    <property type="entry name" value="DNA GYRASE SUBUNIT B, MITOCHONDRIAL"/>
    <property type="match status" value="1"/>
</dbReference>
<dbReference type="HAMAP" id="MF_01898">
    <property type="entry name" value="GyrB"/>
    <property type="match status" value="1"/>
</dbReference>
<evidence type="ECO:0000256" key="6">
    <source>
        <dbReference type="ARBA" id="ARBA00022842"/>
    </source>
</evidence>
<keyword evidence="4 10" id="KW-0547">Nucleotide-binding</keyword>
<dbReference type="Pfam" id="PF00986">
    <property type="entry name" value="DNA_gyraseB_C"/>
    <property type="match status" value="1"/>
</dbReference>
<dbReference type="InterPro" id="IPR000565">
    <property type="entry name" value="Topo_IIA_B"/>
</dbReference>
<protein>
    <recommendedName>
        <fullName evidence="10">DNA gyrase subunit B</fullName>
        <ecNumber evidence="10">5.6.2.2</ecNumber>
    </recommendedName>
</protein>
<evidence type="ECO:0000259" key="11">
    <source>
        <dbReference type="PROSITE" id="PS50880"/>
    </source>
</evidence>
<dbReference type="Pfam" id="PF02518">
    <property type="entry name" value="HATPase_c"/>
    <property type="match status" value="1"/>
</dbReference>
<feature type="binding site" evidence="10">
    <location>
        <position position="524"/>
    </location>
    <ligand>
        <name>Mg(2+)</name>
        <dbReference type="ChEBI" id="CHEBI:18420"/>
        <label>2</label>
    </ligand>
</feature>
<dbReference type="Gene3D" id="3.40.50.670">
    <property type="match status" value="1"/>
</dbReference>
<dbReference type="CDD" id="cd00822">
    <property type="entry name" value="TopoII_Trans_DNA_gyrase"/>
    <property type="match status" value="1"/>
</dbReference>
<feature type="binding site" evidence="10">
    <location>
        <position position="522"/>
    </location>
    <ligand>
        <name>Mg(2+)</name>
        <dbReference type="ChEBI" id="CHEBI:18420"/>
        <label>1</label>
        <note>catalytic</note>
    </ligand>
</feature>
<dbReference type="GO" id="GO:0005694">
    <property type="term" value="C:chromosome"/>
    <property type="evidence" value="ECO:0007669"/>
    <property type="project" value="InterPro"/>
</dbReference>
<dbReference type="InterPro" id="IPR036890">
    <property type="entry name" value="HATPase_C_sf"/>
</dbReference>
<dbReference type="InterPro" id="IPR001241">
    <property type="entry name" value="Topo_IIA"/>
</dbReference>
<gene>
    <name evidence="10" type="primary">gyrB</name>
    <name evidence="12" type="ORF">BST83_12755</name>
</gene>
<feature type="site" description="Interaction with DNA" evidence="10">
    <location>
        <position position="472"/>
    </location>
</feature>
<feature type="binding site" evidence="10">
    <location>
        <position position="444"/>
    </location>
    <ligand>
        <name>Mg(2+)</name>
        <dbReference type="ChEBI" id="CHEBI:18420"/>
        <label>1</label>
        <note>catalytic</note>
    </ligand>
</feature>
<dbReference type="FunFam" id="3.30.230.10:FF:000005">
    <property type="entry name" value="DNA gyrase subunit B"/>
    <property type="match status" value="1"/>
</dbReference>
<comment type="catalytic activity">
    <reaction evidence="1 10">
        <text>ATP-dependent breakage, passage and rejoining of double-stranded DNA.</text>
        <dbReference type="EC" id="5.6.2.2"/>
    </reaction>
</comment>
<evidence type="ECO:0000313" key="12">
    <source>
        <dbReference type="EMBL" id="PQB08693.1"/>
    </source>
</evidence>
<keyword evidence="10" id="KW-0963">Cytoplasm</keyword>
<comment type="similarity">
    <text evidence="2 10">Belongs to the type II topoisomerase GyrB family.</text>
</comment>
<dbReference type="SUPFAM" id="SSF56719">
    <property type="entry name" value="Type II DNA topoisomerase"/>
    <property type="match status" value="1"/>
</dbReference>
<dbReference type="InterPro" id="IPR013759">
    <property type="entry name" value="Topo_IIA_B_C"/>
</dbReference>
<dbReference type="InterPro" id="IPR002288">
    <property type="entry name" value="DNA_gyrase_B_C"/>
</dbReference>
<dbReference type="CDD" id="cd03366">
    <property type="entry name" value="TOPRIM_TopoIIA_GyrB"/>
    <property type="match status" value="1"/>
</dbReference>
<comment type="miscellaneous">
    <text evidence="10">Few gyrases are as efficient as E.coli at forming negative supercoils. Not all organisms have 2 type II topoisomerases; in organisms with a single type II topoisomerase this enzyme also has to decatenate newly replicated chromosomes.</text>
</comment>
<dbReference type="AlphaFoldDB" id="A0A2S7L1U3"/>
<dbReference type="InterPro" id="IPR003594">
    <property type="entry name" value="HATPase_dom"/>
</dbReference>
<dbReference type="InterPro" id="IPR020568">
    <property type="entry name" value="Ribosomal_Su5_D2-typ_SF"/>
</dbReference>
<comment type="caution">
    <text evidence="12">The sequence shown here is derived from an EMBL/GenBank/DDBJ whole genome shotgun (WGS) entry which is preliminary data.</text>
</comment>
<dbReference type="NCBIfam" id="NF004189">
    <property type="entry name" value="PRK05644.1"/>
    <property type="match status" value="1"/>
</dbReference>
<dbReference type="PANTHER" id="PTHR45866">
    <property type="entry name" value="DNA GYRASE/TOPOISOMERASE SUBUNIT B"/>
    <property type="match status" value="1"/>
</dbReference>